<dbReference type="Proteomes" id="UP000230423">
    <property type="component" value="Unassembled WGS sequence"/>
</dbReference>
<keyword evidence="2" id="KW-1185">Reference proteome</keyword>
<proteinExistence type="predicted"/>
<gene>
    <name evidence="1" type="ORF">TELCIR_02031</name>
</gene>
<dbReference type="AlphaFoldDB" id="A0A2G9V1Q2"/>
<dbReference type="OrthoDB" id="415460at2759"/>
<evidence type="ECO:0000313" key="1">
    <source>
        <dbReference type="EMBL" id="PIO75902.1"/>
    </source>
</evidence>
<dbReference type="EMBL" id="KZ345095">
    <property type="protein sequence ID" value="PIO75902.1"/>
    <property type="molecule type" value="Genomic_DNA"/>
</dbReference>
<name>A0A2G9V1Q2_TELCI</name>
<reference evidence="1 2" key="1">
    <citation type="submission" date="2015-09" db="EMBL/GenBank/DDBJ databases">
        <title>Draft genome of the parasitic nematode Teladorsagia circumcincta isolate WARC Sus (inbred).</title>
        <authorList>
            <person name="Mitreva M."/>
        </authorList>
    </citation>
    <scope>NUCLEOTIDE SEQUENCE [LARGE SCALE GENOMIC DNA]</scope>
    <source>
        <strain evidence="1 2">S</strain>
    </source>
</reference>
<evidence type="ECO:0000313" key="2">
    <source>
        <dbReference type="Proteomes" id="UP000230423"/>
    </source>
</evidence>
<accession>A0A2G9V1Q2</accession>
<organism evidence="1 2">
    <name type="scientific">Teladorsagia circumcincta</name>
    <name type="common">Brown stomach worm</name>
    <name type="synonym">Ostertagia circumcincta</name>
    <dbReference type="NCBI Taxonomy" id="45464"/>
    <lineage>
        <taxon>Eukaryota</taxon>
        <taxon>Metazoa</taxon>
        <taxon>Ecdysozoa</taxon>
        <taxon>Nematoda</taxon>
        <taxon>Chromadorea</taxon>
        <taxon>Rhabditida</taxon>
        <taxon>Rhabditina</taxon>
        <taxon>Rhabditomorpha</taxon>
        <taxon>Strongyloidea</taxon>
        <taxon>Trichostrongylidae</taxon>
        <taxon>Teladorsagia</taxon>
    </lineage>
</organism>
<sequence length="61" mass="6900">MIVEKFATAQQRAIEDEQLNQAQVTAAANNYLLRRFPTRRKIRRERVNGTVASSPLISTVA</sequence>
<protein>
    <submittedName>
        <fullName evidence="1">Uncharacterized protein</fullName>
    </submittedName>
</protein>